<gene>
    <name evidence="4" type="ORF">GJ746_20915</name>
</gene>
<name>A0A6B8MXP6_KLEOX</name>
<dbReference type="InterPro" id="IPR016032">
    <property type="entry name" value="Sig_transdc_resp-reg_C-effctor"/>
</dbReference>
<evidence type="ECO:0000259" key="3">
    <source>
        <dbReference type="PROSITE" id="PS51755"/>
    </source>
</evidence>
<dbReference type="InterPro" id="IPR001867">
    <property type="entry name" value="OmpR/PhoB-type_DNA-bd"/>
</dbReference>
<accession>A0A6B8MXP6</accession>
<dbReference type="SMART" id="SM00862">
    <property type="entry name" value="Trans_reg_C"/>
    <property type="match status" value="1"/>
</dbReference>
<dbReference type="OrthoDB" id="7003224at2"/>
<evidence type="ECO:0000256" key="1">
    <source>
        <dbReference type="ARBA" id="ARBA00023125"/>
    </source>
</evidence>
<dbReference type="PROSITE" id="PS51755">
    <property type="entry name" value="OMPR_PHOB"/>
    <property type="match status" value="1"/>
</dbReference>
<dbReference type="SUPFAM" id="SSF46894">
    <property type="entry name" value="C-terminal effector domain of the bipartite response regulators"/>
    <property type="match status" value="1"/>
</dbReference>
<organism evidence="4 5">
    <name type="scientific">Klebsiella oxytoca</name>
    <dbReference type="NCBI Taxonomy" id="571"/>
    <lineage>
        <taxon>Bacteria</taxon>
        <taxon>Pseudomonadati</taxon>
        <taxon>Pseudomonadota</taxon>
        <taxon>Gammaproteobacteria</taxon>
        <taxon>Enterobacterales</taxon>
        <taxon>Enterobacteriaceae</taxon>
        <taxon>Klebsiella/Raoultella group</taxon>
        <taxon>Klebsiella</taxon>
    </lineage>
</organism>
<dbReference type="AlphaFoldDB" id="A0A6B8MXP6"/>
<dbReference type="GO" id="GO:0000160">
    <property type="term" value="P:phosphorelay signal transduction system"/>
    <property type="evidence" value="ECO:0007669"/>
    <property type="project" value="InterPro"/>
</dbReference>
<reference evidence="4 5" key="1">
    <citation type="submission" date="2019-11" db="EMBL/GenBank/DDBJ databases">
        <title>Isolation and Application of One Kind of P-Hydroxybenzoic Acid Degrading Bacterium in Mitigating Cropping Obstacle of Cucumber.</title>
        <authorList>
            <person name="Wu F."/>
            <person name="An Y."/>
        </authorList>
    </citation>
    <scope>NUCLEOTIDE SEQUENCE [LARGE SCALE GENOMIC DNA]</scope>
    <source>
        <strain evidence="4 5">P620</strain>
    </source>
</reference>
<dbReference type="InterPro" id="IPR036388">
    <property type="entry name" value="WH-like_DNA-bd_sf"/>
</dbReference>
<feature type="DNA-binding region" description="OmpR/PhoB-type" evidence="2">
    <location>
        <begin position="18"/>
        <end position="123"/>
    </location>
</feature>
<dbReference type="Gene3D" id="1.10.10.10">
    <property type="entry name" value="Winged helix-like DNA-binding domain superfamily/Winged helix DNA-binding domain"/>
    <property type="match status" value="1"/>
</dbReference>
<proteinExistence type="predicted"/>
<dbReference type="Pfam" id="PF00486">
    <property type="entry name" value="Trans_reg_C"/>
    <property type="match status" value="1"/>
</dbReference>
<dbReference type="GO" id="GO:0006355">
    <property type="term" value="P:regulation of DNA-templated transcription"/>
    <property type="evidence" value="ECO:0007669"/>
    <property type="project" value="InterPro"/>
</dbReference>
<dbReference type="Proteomes" id="UP000427108">
    <property type="component" value="Chromosome"/>
</dbReference>
<dbReference type="GO" id="GO:0003677">
    <property type="term" value="F:DNA binding"/>
    <property type="evidence" value="ECO:0007669"/>
    <property type="project" value="UniProtKB-UniRule"/>
</dbReference>
<evidence type="ECO:0000313" key="5">
    <source>
        <dbReference type="Proteomes" id="UP000427108"/>
    </source>
</evidence>
<sequence>MGRAIIFNIDQSEEGHMSKVILINELIAFYPEKNLLMNTKHAEKKQILGRPSSRCLEILLEEPGTIVSHQLLYESAWNNSVIETSPNTLYQTILLVRKALKVVSDSSEDFIITVPRKGFVFNENMRVNVGEEETKPGNEYSPTESVTPLPDGMQEWRKRFLSHLSIKPYTYFH</sequence>
<dbReference type="EMBL" id="CP046115">
    <property type="protein sequence ID" value="QGN39609.1"/>
    <property type="molecule type" value="Genomic_DNA"/>
</dbReference>
<evidence type="ECO:0000313" key="4">
    <source>
        <dbReference type="EMBL" id="QGN39609.1"/>
    </source>
</evidence>
<protein>
    <recommendedName>
        <fullName evidence="3">OmpR/PhoB-type domain-containing protein</fullName>
    </recommendedName>
</protein>
<keyword evidence="1 2" id="KW-0238">DNA-binding</keyword>
<feature type="domain" description="OmpR/PhoB-type" evidence="3">
    <location>
        <begin position="18"/>
        <end position="123"/>
    </location>
</feature>
<evidence type="ECO:0000256" key="2">
    <source>
        <dbReference type="PROSITE-ProRule" id="PRU01091"/>
    </source>
</evidence>